<evidence type="ECO:0000259" key="2">
    <source>
        <dbReference type="Pfam" id="PF00501"/>
    </source>
</evidence>
<dbReference type="InterPro" id="IPR020845">
    <property type="entry name" value="AMP-binding_CS"/>
</dbReference>
<gene>
    <name evidence="4" type="ORF">MHUMG1_05215</name>
</gene>
<keyword evidence="5" id="KW-1185">Reference proteome</keyword>
<name>A0A9P8MBC8_9HYPO</name>
<dbReference type="GO" id="GO:0016405">
    <property type="term" value="F:CoA-ligase activity"/>
    <property type="evidence" value="ECO:0007669"/>
    <property type="project" value="TreeGrafter"/>
</dbReference>
<dbReference type="Pfam" id="PF13193">
    <property type="entry name" value="AMP-binding_C"/>
    <property type="match status" value="1"/>
</dbReference>
<dbReference type="Gene3D" id="3.30.300.30">
    <property type="match status" value="1"/>
</dbReference>
<evidence type="ECO:0000259" key="3">
    <source>
        <dbReference type="Pfam" id="PF13193"/>
    </source>
</evidence>
<dbReference type="Gene3D" id="3.40.50.980">
    <property type="match status" value="3"/>
</dbReference>
<dbReference type="SUPFAM" id="SSF56801">
    <property type="entry name" value="Acetyl-CoA synthetase-like"/>
    <property type="match status" value="1"/>
</dbReference>
<feature type="region of interest" description="Disordered" evidence="1">
    <location>
        <begin position="399"/>
        <end position="418"/>
    </location>
</feature>
<dbReference type="InterPro" id="IPR045851">
    <property type="entry name" value="AMP-bd_C_sf"/>
</dbReference>
<feature type="domain" description="AMP-binding enzyme C-terminal" evidence="3">
    <location>
        <begin position="520"/>
        <end position="601"/>
    </location>
</feature>
<dbReference type="PANTHER" id="PTHR24096">
    <property type="entry name" value="LONG-CHAIN-FATTY-ACID--COA LIGASE"/>
    <property type="match status" value="1"/>
</dbReference>
<dbReference type="Proteomes" id="UP000764110">
    <property type="component" value="Unassembled WGS sequence"/>
</dbReference>
<feature type="domain" description="AMP-dependent synthetase/ligase" evidence="2">
    <location>
        <begin position="401"/>
        <end position="462"/>
    </location>
</feature>
<evidence type="ECO:0008006" key="6">
    <source>
        <dbReference type="Google" id="ProtNLM"/>
    </source>
</evidence>
<organism evidence="4 5">
    <name type="scientific">Metarhizium humberi</name>
    <dbReference type="NCBI Taxonomy" id="2596975"/>
    <lineage>
        <taxon>Eukaryota</taxon>
        <taxon>Fungi</taxon>
        <taxon>Dikarya</taxon>
        <taxon>Ascomycota</taxon>
        <taxon>Pezizomycotina</taxon>
        <taxon>Sordariomycetes</taxon>
        <taxon>Hypocreomycetidae</taxon>
        <taxon>Hypocreales</taxon>
        <taxon>Clavicipitaceae</taxon>
        <taxon>Metarhizium</taxon>
    </lineage>
</organism>
<sequence>MVFLPPPSSPTLPGLPDSITLEEFINNPKYGRHPIAESKDPYTCGITGLTRSVAEVAQRTDYLARGIARRLAFNPHEGTEWDRVACLYSLNTVSPCRPLGKYYLVRSTDVPCCRQTQIDYIPFAHAIHRLSGIVTPASAAYSHQELEHQLRSSGARALFTCVPLLENALKAADAAAIPRERVFLLAVPQVASDPRFETIDHLVEQGKSLPPLPPLQWVKGQGARQTAFLSYSSGTSGLPKAVMVSHLNVIANIMQIAAVESVAREQLGVKTQTSVGVLPFSHIYGLTLVALLGHYRGDQVVVLPKFEPATFLDAIQRFKIEQLSIVPPLLIHIITHRDTVSKYDLSSVRYVFSGAAPLGTEVIEGILKLYPSWSIGQGYGKQTLPRPPPPIHQLIRRDPTGMTEASPGISSTSETDRLVGSSGCLLPGSKAKLIDADGNQVTAHETRGELLVQSPSVVLGYLHNEKANAETFVHHQDGRWLKTGDEVLVRKSPQGTEHFVITDRIKELIKVKGHQVAPAELEAHLLSHPFVSDCAVIPVPDPRAGEVPKAFVVRARESEGRSAEEVAVAVREHVERHKARHKWLAGGVQFVDAIPKSASGKILRRVLKDKDRADRKDGAAKL</sequence>
<dbReference type="AlphaFoldDB" id="A0A9P8MBC8"/>
<evidence type="ECO:0000313" key="5">
    <source>
        <dbReference type="Proteomes" id="UP000764110"/>
    </source>
</evidence>
<dbReference type="Pfam" id="PF00501">
    <property type="entry name" value="AMP-binding"/>
    <property type="match status" value="2"/>
</dbReference>
<dbReference type="InterPro" id="IPR000873">
    <property type="entry name" value="AMP-dep_synth/lig_dom"/>
</dbReference>
<dbReference type="PROSITE" id="PS00455">
    <property type="entry name" value="AMP_BINDING"/>
    <property type="match status" value="1"/>
</dbReference>
<feature type="domain" description="AMP-dependent synthetase/ligase" evidence="2">
    <location>
        <begin position="117"/>
        <end position="380"/>
    </location>
</feature>
<evidence type="ECO:0000313" key="4">
    <source>
        <dbReference type="EMBL" id="KAH0596907.1"/>
    </source>
</evidence>
<dbReference type="InterPro" id="IPR025110">
    <property type="entry name" value="AMP-bd_C"/>
</dbReference>
<comment type="caution">
    <text evidence="4">The sequence shown here is derived from an EMBL/GenBank/DDBJ whole genome shotgun (WGS) entry which is preliminary data.</text>
</comment>
<dbReference type="PANTHER" id="PTHR24096:SF422">
    <property type="entry name" value="BCDNA.GH02901"/>
    <property type="match status" value="1"/>
</dbReference>
<evidence type="ECO:0000256" key="1">
    <source>
        <dbReference type="SAM" id="MobiDB-lite"/>
    </source>
</evidence>
<accession>A0A9P8MBC8</accession>
<protein>
    <recommendedName>
        <fullName evidence="6">Phenylacetyl-CoA ligase</fullName>
    </recommendedName>
</protein>
<reference evidence="4 5" key="1">
    <citation type="submission" date="2020-07" db="EMBL/GenBank/DDBJ databases">
        <title>Metarhizium humberi genome.</title>
        <authorList>
            <person name="Lysoe E."/>
        </authorList>
    </citation>
    <scope>NUCLEOTIDE SEQUENCE [LARGE SCALE GENOMIC DNA]</scope>
    <source>
        <strain evidence="4 5">ESALQ1638</strain>
    </source>
</reference>
<dbReference type="EMBL" id="JACEFI010000008">
    <property type="protein sequence ID" value="KAH0596907.1"/>
    <property type="molecule type" value="Genomic_DNA"/>
</dbReference>
<proteinExistence type="predicted"/>
<dbReference type="Gene3D" id="2.30.38.10">
    <property type="entry name" value="Luciferase, Domain 3"/>
    <property type="match status" value="1"/>
</dbReference>